<organism evidence="2 3">
    <name type="scientific">Fusarium albosuccineum</name>
    <dbReference type="NCBI Taxonomy" id="1237068"/>
    <lineage>
        <taxon>Eukaryota</taxon>
        <taxon>Fungi</taxon>
        <taxon>Dikarya</taxon>
        <taxon>Ascomycota</taxon>
        <taxon>Pezizomycotina</taxon>
        <taxon>Sordariomycetes</taxon>
        <taxon>Hypocreomycetidae</taxon>
        <taxon>Hypocreales</taxon>
        <taxon>Nectriaceae</taxon>
        <taxon>Fusarium</taxon>
        <taxon>Fusarium decemcellulare species complex</taxon>
    </lineage>
</organism>
<proteinExistence type="predicted"/>
<protein>
    <submittedName>
        <fullName evidence="2">Uncharacterized protein</fullName>
    </submittedName>
</protein>
<name>A0A8H4P7L5_9HYPO</name>
<feature type="region of interest" description="Disordered" evidence="1">
    <location>
        <begin position="1"/>
        <end position="40"/>
    </location>
</feature>
<evidence type="ECO:0000313" key="2">
    <source>
        <dbReference type="EMBL" id="KAF4459136.1"/>
    </source>
</evidence>
<reference evidence="2 3" key="1">
    <citation type="submission" date="2020-01" db="EMBL/GenBank/DDBJ databases">
        <title>Identification and distribution of gene clusters putatively required for synthesis of sphingolipid metabolism inhibitors in phylogenetically diverse species of the filamentous fungus Fusarium.</title>
        <authorList>
            <person name="Kim H.-S."/>
            <person name="Busman M."/>
            <person name="Brown D.W."/>
            <person name="Divon H."/>
            <person name="Uhlig S."/>
            <person name="Proctor R.H."/>
        </authorList>
    </citation>
    <scope>NUCLEOTIDE SEQUENCE [LARGE SCALE GENOMIC DNA]</scope>
    <source>
        <strain evidence="2 3">NRRL 20459</strain>
    </source>
</reference>
<feature type="non-terminal residue" evidence="2">
    <location>
        <position position="1"/>
    </location>
</feature>
<accession>A0A8H4P7L5</accession>
<sequence length="160" mass="16949">VLEVPDSADPLGAGHNQLRRARPPKPQASPKRLPSNSPHSPAHSFVALTPLLPSFPTTSSRSPIGTALRRLCLVIVEVPWCLLYLLDSPTRPVALPPRAPQHRTVAGYGRPSGATRSIHPSLLLACPPPNIPLPASTSPRHFSSSIARLPSTSLAASLTP</sequence>
<gene>
    <name evidence="2" type="ORF">FALBO_14111</name>
</gene>
<evidence type="ECO:0000256" key="1">
    <source>
        <dbReference type="SAM" id="MobiDB-lite"/>
    </source>
</evidence>
<dbReference type="AlphaFoldDB" id="A0A8H4P7L5"/>
<comment type="caution">
    <text evidence="2">The sequence shown here is derived from an EMBL/GenBank/DDBJ whole genome shotgun (WGS) entry which is preliminary data.</text>
</comment>
<dbReference type="EMBL" id="JAADYS010002244">
    <property type="protein sequence ID" value="KAF4459136.1"/>
    <property type="molecule type" value="Genomic_DNA"/>
</dbReference>
<keyword evidence="3" id="KW-1185">Reference proteome</keyword>
<evidence type="ECO:0000313" key="3">
    <source>
        <dbReference type="Proteomes" id="UP000554235"/>
    </source>
</evidence>
<dbReference type="Proteomes" id="UP000554235">
    <property type="component" value="Unassembled WGS sequence"/>
</dbReference>
<dbReference type="OrthoDB" id="10632987at2759"/>